<proteinExistence type="predicted"/>
<dbReference type="PANTHER" id="PTHR10027:SF33">
    <property type="entry name" value="CALCIUM-ACTIVATED POTASSIUM CHANNEL SUBUNIT ALPHA-1-RELATED"/>
    <property type="match status" value="1"/>
</dbReference>
<keyword evidence="18" id="KW-1185">Reference proteome</keyword>
<dbReference type="PANTHER" id="PTHR10027">
    <property type="entry name" value="CALCIUM-ACTIVATED POTASSIUM CHANNEL ALPHA CHAIN"/>
    <property type="match status" value="1"/>
</dbReference>
<feature type="transmembrane region" description="Helical" evidence="15">
    <location>
        <begin position="294"/>
        <end position="315"/>
    </location>
</feature>
<keyword evidence="7" id="KW-0851">Voltage-gated channel</keyword>
<accession>A0A1D1UFK0</accession>
<keyword evidence="10" id="KW-0406">Ion transport</keyword>
<evidence type="ECO:0000256" key="3">
    <source>
        <dbReference type="ARBA" id="ARBA00022538"/>
    </source>
</evidence>
<evidence type="ECO:0000256" key="8">
    <source>
        <dbReference type="ARBA" id="ARBA00022958"/>
    </source>
</evidence>
<dbReference type="Gene3D" id="1.20.120.350">
    <property type="entry name" value="Voltage-gated potassium channels. Chain C"/>
    <property type="match status" value="1"/>
</dbReference>
<dbReference type="Pfam" id="PF21014">
    <property type="entry name" value="Slowpoke_C"/>
    <property type="match status" value="1"/>
</dbReference>
<evidence type="ECO:0000256" key="15">
    <source>
        <dbReference type="SAM" id="Phobius"/>
    </source>
</evidence>
<dbReference type="InterPro" id="IPR048735">
    <property type="entry name" value="Slowpoke-like_C"/>
</dbReference>
<evidence type="ECO:0000256" key="10">
    <source>
        <dbReference type="ARBA" id="ARBA00023065"/>
    </source>
</evidence>
<dbReference type="PROSITE" id="PS51201">
    <property type="entry name" value="RCK_N"/>
    <property type="match status" value="1"/>
</dbReference>
<evidence type="ECO:0000256" key="4">
    <source>
        <dbReference type="ARBA" id="ARBA00022692"/>
    </source>
</evidence>
<feature type="transmembrane region" description="Helical" evidence="15">
    <location>
        <begin position="266"/>
        <end position="282"/>
    </location>
</feature>
<evidence type="ECO:0000259" key="16">
    <source>
        <dbReference type="PROSITE" id="PS51201"/>
    </source>
</evidence>
<dbReference type="Pfam" id="PF22614">
    <property type="entry name" value="Slo-like_RCK"/>
    <property type="match status" value="2"/>
</dbReference>
<comment type="subcellular location">
    <subcellularLocation>
        <location evidence="1">Membrane</location>
        <topology evidence="1">Multi-pass membrane protein</topology>
    </subcellularLocation>
</comment>
<gene>
    <name evidence="17" type="primary">RvY_01121</name>
    <name evidence="17" type="synonym">RvY_01121.1</name>
    <name evidence="17" type="ORF">RvY_01121-1</name>
</gene>
<evidence type="ECO:0000313" key="17">
    <source>
        <dbReference type="EMBL" id="GAU88416.1"/>
    </source>
</evidence>
<dbReference type="InterPro" id="IPR027359">
    <property type="entry name" value="Volt_channel_dom_sf"/>
</dbReference>
<evidence type="ECO:0000256" key="9">
    <source>
        <dbReference type="ARBA" id="ARBA00022989"/>
    </source>
</evidence>
<keyword evidence="3" id="KW-0633">Potassium transport</keyword>
<keyword evidence="2" id="KW-0813">Transport</keyword>
<comment type="catalytic activity">
    <reaction evidence="14">
        <text>K(+)(in) = K(+)(out)</text>
        <dbReference type="Rhea" id="RHEA:29463"/>
        <dbReference type="ChEBI" id="CHEBI:29103"/>
    </reaction>
</comment>
<feature type="domain" description="RCK N-terminal" evidence="16">
    <location>
        <begin position="333"/>
        <end position="475"/>
    </location>
</feature>
<dbReference type="InterPro" id="IPR003929">
    <property type="entry name" value="K_chnl_BK_asu"/>
</dbReference>
<evidence type="ECO:0000256" key="6">
    <source>
        <dbReference type="ARBA" id="ARBA00022837"/>
    </source>
</evidence>
<evidence type="ECO:0000256" key="7">
    <source>
        <dbReference type="ARBA" id="ARBA00022882"/>
    </source>
</evidence>
<evidence type="ECO:0000256" key="5">
    <source>
        <dbReference type="ARBA" id="ARBA00022826"/>
    </source>
</evidence>
<name>A0A1D1UFK0_RAMVA</name>
<feature type="transmembrane region" description="Helical" evidence="15">
    <location>
        <begin position="225"/>
        <end position="246"/>
    </location>
</feature>
<dbReference type="Pfam" id="PF07885">
    <property type="entry name" value="Ion_trans_2"/>
    <property type="match status" value="1"/>
</dbReference>
<evidence type="ECO:0000256" key="11">
    <source>
        <dbReference type="ARBA" id="ARBA00023136"/>
    </source>
</evidence>
<dbReference type="EMBL" id="BDGG01000001">
    <property type="protein sequence ID" value="GAU88416.1"/>
    <property type="molecule type" value="Genomic_DNA"/>
</dbReference>
<evidence type="ECO:0000256" key="12">
    <source>
        <dbReference type="ARBA" id="ARBA00023303"/>
    </source>
</evidence>
<feature type="transmembrane region" description="Helical" evidence="15">
    <location>
        <begin position="102"/>
        <end position="119"/>
    </location>
</feature>
<evidence type="ECO:0000256" key="13">
    <source>
        <dbReference type="ARBA" id="ARBA00029579"/>
    </source>
</evidence>
<evidence type="ECO:0000256" key="1">
    <source>
        <dbReference type="ARBA" id="ARBA00004141"/>
    </source>
</evidence>
<evidence type="ECO:0000313" key="18">
    <source>
        <dbReference type="Proteomes" id="UP000186922"/>
    </source>
</evidence>
<dbReference type="Pfam" id="PF03493">
    <property type="entry name" value="BK_channel_a"/>
    <property type="match status" value="1"/>
</dbReference>
<dbReference type="PRINTS" id="PR01449">
    <property type="entry name" value="BKCHANNELA"/>
</dbReference>
<organism evidence="17 18">
    <name type="scientific">Ramazzottius varieornatus</name>
    <name type="common">Water bear</name>
    <name type="synonym">Tardigrade</name>
    <dbReference type="NCBI Taxonomy" id="947166"/>
    <lineage>
        <taxon>Eukaryota</taxon>
        <taxon>Metazoa</taxon>
        <taxon>Ecdysozoa</taxon>
        <taxon>Tardigrada</taxon>
        <taxon>Eutardigrada</taxon>
        <taxon>Parachela</taxon>
        <taxon>Hypsibioidea</taxon>
        <taxon>Ramazzottiidae</taxon>
        <taxon>Ramazzottius</taxon>
    </lineage>
</organism>
<keyword evidence="5" id="KW-0631">Potassium channel</keyword>
<comment type="caution">
    <text evidence="17">The sequence shown here is derived from an EMBL/GenBank/DDBJ whole genome shotgun (WGS) entry which is preliminary data.</text>
</comment>
<keyword evidence="12" id="KW-0407">Ion channel</keyword>
<dbReference type="OrthoDB" id="257992at2759"/>
<dbReference type="InterPro" id="IPR003148">
    <property type="entry name" value="RCK_N"/>
</dbReference>
<dbReference type="AlphaFoldDB" id="A0A1D1UFK0"/>
<dbReference type="Gene3D" id="1.10.287.70">
    <property type="match status" value="1"/>
</dbReference>
<dbReference type="InterPro" id="IPR047871">
    <property type="entry name" value="K_chnl_Slo-like"/>
</dbReference>
<evidence type="ECO:0000256" key="14">
    <source>
        <dbReference type="ARBA" id="ARBA00034430"/>
    </source>
</evidence>
<keyword evidence="11 15" id="KW-0472">Membrane</keyword>
<keyword evidence="6" id="KW-0106">Calcium</keyword>
<dbReference type="Proteomes" id="UP000186922">
    <property type="component" value="Unassembled WGS sequence"/>
</dbReference>
<dbReference type="GO" id="GO:0060072">
    <property type="term" value="F:large conductance calcium-activated potassium channel activity"/>
    <property type="evidence" value="ECO:0007669"/>
    <property type="project" value="TreeGrafter"/>
</dbReference>
<dbReference type="SUPFAM" id="SSF81324">
    <property type="entry name" value="Voltage-gated potassium channels"/>
    <property type="match status" value="1"/>
</dbReference>
<keyword evidence="8" id="KW-0630">Potassium</keyword>
<sequence>MVIEFNISMISNLCSLMYHSTERIPCRSLDLPYSERRWWWFLLASLTMPILIGVPLLLWNLMQRAMEYLAKPDAPRKRKNWQSRMNMALSTIVSDQTKTGQFLKVVGFLVSVGSLCIYLEETSRPCMDTEMCQPWFRNIWWLVDMNFNTYLLVYYILRLFATNQKLRFMFQPTSFADYFTIPSSFLAIYLHRNWFGFRFLRIINLGWAIDLLHRWRILKNIAQVQLMRLGVTILVFIVSGGGAFLMLECNGDPWNVENTYQSNLTIWDYAYFSVVTISTVGYGDISAVTTVGRIFSTIFIFVCVIYTATLISQLARLLPAPQRYPIADRNLNFNHVIVCGHVNYEMASQFLSDFYDEAKTKEKIQIVFLHPDEPDDPFVALLNLYQTSVEYIKGSPLNDADLERARALNASACLVFANLRASDPDADDAATVLRVLSIKNFCPKIKVQVSVIKTSTLNFLRKYPSIDLKRGDVIFCFKNLKNGLIGINCRVPGSATILSDLIAARSPAETWPENCPELYALGRKMKPFSVPFSSSFWGLNFKEVAAICYRKLKILLVGVYETFEESGEQSNFIPNPGSSFIITELCRGQIICATSRESVRASIYCDRCHPDVNPEKMKKCHCQRWKMKRKHKAPTVKISGPDKPNINVPEASFANNAIDYNMPRPETSMGPRSSCYANSMNKRFFTDRRPSFTTEERMKLPRKSLSEAVLMQFKRSISRPADQAEALMMAKRTKPMFDSTGMFWWTPPQNFEDCVMSLDQAAIRIFSDHMLICMLAEGQSPATGIHDIILPLRSSVLPYEDLKDIVILGNAEVIRLEWHFINTTPKLYIVEGSATVIAALRACYIDRCNMCVILSGGLSATKIDTSEDLVLADRDVIVATLNIKALEFTDTNAPDSASHPSYDGCFPYLYGTEIPIISSLEYERSVRFLSQDRNYLDFRYTFAHMSGSVVVSAALDSMMTSIFYNPGLAMSFTQLIYGGESTEFERAFAEGIGLVGGESGDLDDMDNDMGVNWTTISSNSRRLKIELKLMSMKHEMFQRLEGLTYADLWSYALVNYDMICMGLYLLERDTEEKKVKKSHRGKRYVASNPPGHVRLHSSDQIYVLMPSVIIQPDQ</sequence>
<reference evidence="17 18" key="1">
    <citation type="journal article" date="2016" name="Nat. Commun.">
        <title>Extremotolerant tardigrade genome and improved radiotolerance of human cultured cells by tardigrade-unique protein.</title>
        <authorList>
            <person name="Hashimoto T."/>
            <person name="Horikawa D.D."/>
            <person name="Saito Y."/>
            <person name="Kuwahara H."/>
            <person name="Kozuka-Hata H."/>
            <person name="Shin-I T."/>
            <person name="Minakuchi Y."/>
            <person name="Ohishi K."/>
            <person name="Motoyama A."/>
            <person name="Aizu T."/>
            <person name="Enomoto A."/>
            <person name="Kondo K."/>
            <person name="Tanaka S."/>
            <person name="Hara Y."/>
            <person name="Koshikawa S."/>
            <person name="Sagara H."/>
            <person name="Miura T."/>
            <person name="Yokobori S."/>
            <person name="Miyagawa K."/>
            <person name="Suzuki Y."/>
            <person name="Kubo T."/>
            <person name="Oyama M."/>
            <person name="Kohara Y."/>
            <person name="Fujiyama A."/>
            <person name="Arakawa K."/>
            <person name="Katayama T."/>
            <person name="Toyoda A."/>
            <person name="Kunieda T."/>
        </authorList>
    </citation>
    <scope>NUCLEOTIDE SEQUENCE [LARGE SCALE GENOMIC DNA]</scope>
    <source>
        <strain evidence="17 18">YOKOZUNA-1</strain>
    </source>
</reference>
<keyword evidence="9 15" id="KW-1133">Transmembrane helix</keyword>
<feature type="transmembrane region" description="Helical" evidence="15">
    <location>
        <begin position="38"/>
        <end position="61"/>
    </location>
</feature>
<feature type="transmembrane region" description="Helical" evidence="15">
    <location>
        <begin position="139"/>
        <end position="157"/>
    </location>
</feature>
<keyword evidence="4 15" id="KW-0812">Transmembrane</keyword>
<dbReference type="InterPro" id="IPR013099">
    <property type="entry name" value="K_chnl_dom"/>
</dbReference>
<dbReference type="FunFam" id="1.10.287.70:FF:000015">
    <property type="entry name" value="Calcium-activated potassium channel subunit alpha-1 isoform X7"/>
    <property type="match status" value="1"/>
</dbReference>
<dbReference type="Gene3D" id="3.40.50.720">
    <property type="entry name" value="NAD(P)-binding Rossmann-like Domain"/>
    <property type="match status" value="1"/>
</dbReference>
<evidence type="ECO:0000256" key="2">
    <source>
        <dbReference type="ARBA" id="ARBA00022448"/>
    </source>
</evidence>
<protein>
    <recommendedName>
        <fullName evidence="13">BK channel</fullName>
    </recommendedName>
</protein>
<dbReference type="GO" id="GO:0034702">
    <property type="term" value="C:monoatomic ion channel complex"/>
    <property type="evidence" value="ECO:0007669"/>
    <property type="project" value="UniProtKB-KW"/>
</dbReference>